<organism evidence="2 3">
    <name type="scientific">Fusarium floridanum</name>
    <dbReference type="NCBI Taxonomy" id="1325733"/>
    <lineage>
        <taxon>Eukaryota</taxon>
        <taxon>Fungi</taxon>
        <taxon>Dikarya</taxon>
        <taxon>Ascomycota</taxon>
        <taxon>Pezizomycotina</taxon>
        <taxon>Sordariomycetes</taxon>
        <taxon>Hypocreomycetidae</taxon>
        <taxon>Hypocreales</taxon>
        <taxon>Nectriaceae</taxon>
        <taxon>Fusarium</taxon>
        <taxon>Fusarium solani species complex</taxon>
    </lineage>
</organism>
<evidence type="ECO:0000256" key="1">
    <source>
        <dbReference type="SAM" id="Phobius"/>
    </source>
</evidence>
<keyword evidence="1" id="KW-0812">Transmembrane</keyword>
<sequence>MAQYKEITDIEMTSRPLTPKSYSNYSETIADDLGRYDAIRNEPTNDSEVNLFAPEPEPQPGLPRRRYNTWRSIGKLRWFTLVFGTLVNLASCAFLVFLWKGAKAAADRQKTNPSWEDIVFDNWAPGTATICSAVLRTSMNLQLGVFVSALSAIMLETCGVCFEDIPIFSPERALLSSPTNIVLPVLKRSKRGFSGLIYSFIIVTGVIVMVLSNLISTVLLSDFSTKQIAAPIRTQHLKLTFNESAKFREDNGVSYWKSKPAAWRFAEYRVGEPSFGDTGDTYRALLPFLNETARASLEYYDGRAMVVNTRTICRALPLEEFSIEQNATRVEKRQLKYTNGYYFAGEQSTRYPDSGPLNGSVVLHIGRKGHKDTHLCQMHSNTSDATSWPISLCVGLPGVRSILHKNESDPNNGKYYAFWEIVIINTTSQIEYSVGATDPGRDQSEGWKSKKKGLWTTGYLDGKEVFNASICHFNVYRPLMYKVTMKGQTIPFEPNGTEGVRRQLDPEESSWEARGILNLTLHKKDGQDDFKEDVDPTFNVTLGEHPVQAWSAWNMMYDGESDLRWKAHRDHGTTFQSIIQEKGDPTIAIQALGTRIHQMIYYDWLKDFDRDYPVKTIHSTETLIPGRWVGLISVLILTGVHLVLVFATVALFLYNTKASALGNAWQAVAQIARATDAVESADRMLDKDVNKWAKATGLDKEVYSLSESSEGNQIEIRLRNRKME</sequence>
<keyword evidence="1" id="KW-1133">Transmembrane helix</keyword>
<name>A0A428RYD2_9HYPO</name>
<gene>
    <name evidence="2" type="ORF">CEP51_005052</name>
</gene>
<feature type="transmembrane region" description="Helical" evidence="1">
    <location>
        <begin position="196"/>
        <end position="220"/>
    </location>
</feature>
<proteinExistence type="predicted"/>
<feature type="transmembrane region" description="Helical" evidence="1">
    <location>
        <begin position="628"/>
        <end position="654"/>
    </location>
</feature>
<dbReference type="Proteomes" id="UP000287972">
    <property type="component" value="Unassembled WGS sequence"/>
</dbReference>
<accession>A0A428RYD2</accession>
<evidence type="ECO:0000313" key="2">
    <source>
        <dbReference type="EMBL" id="RSL82608.1"/>
    </source>
</evidence>
<dbReference type="AlphaFoldDB" id="A0A428RYD2"/>
<keyword evidence="1" id="KW-0472">Membrane</keyword>
<comment type="caution">
    <text evidence="2">The sequence shown here is derived from an EMBL/GenBank/DDBJ whole genome shotgun (WGS) entry which is preliminary data.</text>
</comment>
<feature type="transmembrane region" description="Helical" evidence="1">
    <location>
        <begin position="78"/>
        <end position="99"/>
    </location>
</feature>
<keyword evidence="3" id="KW-1185">Reference proteome</keyword>
<protein>
    <submittedName>
        <fullName evidence="2">Uncharacterized protein</fullName>
    </submittedName>
</protein>
<reference evidence="2 3" key="1">
    <citation type="submission" date="2017-06" db="EMBL/GenBank/DDBJ databases">
        <title>Comparative genomic analysis of Ambrosia Fusariam Clade fungi.</title>
        <authorList>
            <person name="Stajich J.E."/>
            <person name="Carrillo J."/>
            <person name="Kijimoto T."/>
            <person name="Eskalen A."/>
            <person name="O'Donnell K."/>
            <person name="Kasson M."/>
        </authorList>
    </citation>
    <scope>NUCLEOTIDE SEQUENCE [LARGE SCALE GENOMIC DNA]</scope>
    <source>
        <strain evidence="2 3">NRRL62606</strain>
    </source>
</reference>
<dbReference type="EMBL" id="NKCL01000098">
    <property type="protein sequence ID" value="RSL82608.1"/>
    <property type="molecule type" value="Genomic_DNA"/>
</dbReference>
<evidence type="ECO:0000313" key="3">
    <source>
        <dbReference type="Proteomes" id="UP000287972"/>
    </source>
</evidence>